<evidence type="ECO:0000256" key="4">
    <source>
        <dbReference type="ARBA" id="ARBA00023180"/>
    </source>
</evidence>
<dbReference type="InterPro" id="IPR013783">
    <property type="entry name" value="Ig-like_fold"/>
</dbReference>
<evidence type="ECO:0000313" key="8">
    <source>
        <dbReference type="EMBL" id="CAL4114192.1"/>
    </source>
</evidence>
<dbReference type="PANTHER" id="PTHR11640:SF158">
    <property type="entry name" value="V-SET AND IMMUNOGLOBULIN DOMAIN-CONTAINING PROTEIN 10-LIKE 2"/>
    <property type="match status" value="1"/>
</dbReference>
<dbReference type="InterPro" id="IPR036179">
    <property type="entry name" value="Ig-like_dom_sf"/>
</dbReference>
<dbReference type="SUPFAM" id="SSF48726">
    <property type="entry name" value="Immunoglobulin"/>
    <property type="match status" value="6"/>
</dbReference>
<keyword evidence="6" id="KW-0732">Signal</keyword>
<keyword evidence="9" id="KW-1185">Reference proteome</keyword>
<feature type="domain" description="Ig-like" evidence="7">
    <location>
        <begin position="462"/>
        <end position="550"/>
    </location>
</feature>
<dbReference type="Proteomes" id="UP001497623">
    <property type="component" value="Unassembled WGS sequence"/>
</dbReference>
<sequence>MATNALIALALLAGVAGTLGGLTDRGSSQLVDDASVPGIIEKPPYFIDTSVKTLTVKEGDALSIDCRPGGTPNPRVEWKRQEDVLPYYGGKVYKHNKLEIPALTRKDSGHFVCRADNGVGEPAESHIILDVQYAPTVTFEKDEVFKAVGSDMKLECHVEATPSAVVTWFKDDEELEESPKTKITQREDKENRKFVSTIAFKELKEKEFGTFRCVAQNLFGKSEETISLTRKTPPVITTQSENEIVYSVAKQKLRNALPIVIECGAEGSPRPEYRWTKDNVPLIVEQSSKYSMEPETGNLLIDQPTIYDNGRYQCVAHNEYGTAVSDPVTLVNNTDVMFHNSEGSFDIEAELGRPFKLSCPKATGYPKPQLTWMKSYSPPETGEVKLEIINDERMVVDPEGNLWFTHITEDDDTSKNDFQLMCLGNNEFAPKDYSLGVLINLKVIKPEDGVANHNLRDVNVQPIPLYTSARILNFNGNGENAIWCIFGGEPTPKITWKRLDGQEIDETRFVTRNNGKTLVSKNSTMDDAGEYQCVADNGVGETQNRMFEVNVFMAPKSKSEFQSYKVDQGATVMFDCTAESSEDVTYKWYFNGHPLGMDEPTITFHNIRISHTGNYACNASNSLGHVFNQGFLLVNENSEGSGSCSEVSSLREEVISLKAVIHELKDLVTDQHKIVESNHQMLHKLTMGTAQEDESMMGEEEVTTMFPDV</sequence>
<dbReference type="Gene3D" id="2.60.40.10">
    <property type="entry name" value="Immunoglobulins"/>
    <property type="match status" value="6"/>
</dbReference>
<comment type="caution">
    <text evidence="8">The sequence shown here is derived from an EMBL/GenBank/DDBJ whole genome shotgun (WGS) entry which is preliminary data.</text>
</comment>
<organism evidence="8 9">
    <name type="scientific">Meganyctiphanes norvegica</name>
    <name type="common">Northern krill</name>
    <name type="synonym">Thysanopoda norvegica</name>
    <dbReference type="NCBI Taxonomy" id="48144"/>
    <lineage>
        <taxon>Eukaryota</taxon>
        <taxon>Metazoa</taxon>
        <taxon>Ecdysozoa</taxon>
        <taxon>Arthropoda</taxon>
        <taxon>Crustacea</taxon>
        <taxon>Multicrustacea</taxon>
        <taxon>Malacostraca</taxon>
        <taxon>Eumalacostraca</taxon>
        <taxon>Eucarida</taxon>
        <taxon>Euphausiacea</taxon>
        <taxon>Euphausiidae</taxon>
        <taxon>Meganyctiphanes</taxon>
    </lineage>
</organism>
<dbReference type="Pfam" id="PF13927">
    <property type="entry name" value="Ig_3"/>
    <property type="match status" value="2"/>
</dbReference>
<dbReference type="GO" id="GO:0005911">
    <property type="term" value="C:cell-cell junction"/>
    <property type="evidence" value="ECO:0007669"/>
    <property type="project" value="TreeGrafter"/>
</dbReference>
<dbReference type="Pfam" id="PF07679">
    <property type="entry name" value="I-set"/>
    <property type="match status" value="3"/>
</dbReference>
<dbReference type="GO" id="GO:0098609">
    <property type="term" value="P:cell-cell adhesion"/>
    <property type="evidence" value="ECO:0007669"/>
    <property type="project" value="TreeGrafter"/>
</dbReference>
<evidence type="ECO:0000256" key="1">
    <source>
        <dbReference type="ARBA" id="ARBA00004479"/>
    </source>
</evidence>
<dbReference type="GO" id="GO:0050839">
    <property type="term" value="F:cell adhesion molecule binding"/>
    <property type="evidence" value="ECO:0007669"/>
    <property type="project" value="TreeGrafter"/>
</dbReference>
<evidence type="ECO:0000256" key="5">
    <source>
        <dbReference type="ARBA" id="ARBA00023319"/>
    </source>
</evidence>
<proteinExistence type="predicted"/>
<dbReference type="EMBL" id="CAXKWB010015696">
    <property type="protein sequence ID" value="CAL4114192.1"/>
    <property type="molecule type" value="Genomic_DNA"/>
</dbReference>
<evidence type="ECO:0000259" key="7">
    <source>
        <dbReference type="PROSITE" id="PS50835"/>
    </source>
</evidence>
<keyword evidence="3" id="KW-1015">Disulfide bond</keyword>
<reference evidence="8 9" key="1">
    <citation type="submission" date="2024-05" db="EMBL/GenBank/DDBJ databases">
        <authorList>
            <person name="Wallberg A."/>
        </authorList>
    </citation>
    <scope>NUCLEOTIDE SEQUENCE [LARGE SCALE GENOMIC DNA]</scope>
</reference>
<evidence type="ECO:0000256" key="6">
    <source>
        <dbReference type="SAM" id="SignalP"/>
    </source>
</evidence>
<keyword evidence="4" id="KW-0325">Glycoprotein</keyword>
<dbReference type="InterPro" id="IPR007110">
    <property type="entry name" value="Ig-like_dom"/>
</dbReference>
<dbReference type="SMART" id="SM00409">
    <property type="entry name" value="IG"/>
    <property type="match status" value="5"/>
</dbReference>
<feature type="domain" description="Ig-like" evidence="7">
    <location>
        <begin position="555"/>
        <end position="622"/>
    </location>
</feature>
<gene>
    <name evidence="8" type="ORF">MNOR_LOCUS20366</name>
</gene>
<dbReference type="AlphaFoldDB" id="A0AAV2R6S6"/>
<feature type="domain" description="Ig-like" evidence="7">
    <location>
        <begin position="233"/>
        <end position="329"/>
    </location>
</feature>
<keyword evidence="2" id="KW-0472">Membrane</keyword>
<dbReference type="GO" id="GO:0005886">
    <property type="term" value="C:plasma membrane"/>
    <property type="evidence" value="ECO:0007669"/>
    <property type="project" value="TreeGrafter"/>
</dbReference>
<name>A0AAV2R6S6_MEGNR</name>
<evidence type="ECO:0000256" key="3">
    <source>
        <dbReference type="ARBA" id="ARBA00023157"/>
    </source>
</evidence>
<keyword evidence="5" id="KW-0393">Immunoglobulin domain</keyword>
<protein>
    <recommendedName>
        <fullName evidence="7">Ig-like domain-containing protein</fullName>
    </recommendedName>
</protein>
<evidence type="ECO:0000313" key="9">
    <source>
        <dbReference type="Proteomes" id="UP001497623"/>
    </source>
</evidence>
<dbReference type="InterPro" id="IPR051275">
    <property type="entry name" value="Cell_adhesion_signaling"/>
</dbReference>
<dbReference type="PROSITE" id="PS50835">
    <property type="entry name" value="IG_LIKE"/>
    <property type="match status" value="5"/>
</dbReference>
<dbReference type="SMART" id="SM00408">
    <property type="entry name" value="IGc2"/>
    <property type="match status" value="6"/>
</dbReference>
<feature type="domain" description="Ig-like" evidence="7">
    <location>
        <begin position="44"/>
        <end position="129"/>
    </location>
</feature>
<dbReference type="PANTHER" id="PTHR11640">
    <property type="entry name" value="NEPHRIN"/>
    <property type="match status" value="1"/>
</dbReference>
<dbReference type="InterPro" id="IPR003599">
    <property type="entry name" value="Ig_sub"/>
</dbReference>
<dbReference type="CDD" id="cd00096">
    <property type="entry name" value="Ig"/>
    <property type="match status" value="1"/>
</dbReference>
<feature type="chain" id="PRO_5043842111" description="Ig-like domain-containing protein" evidence="6">
    <location>
        <begin position="21"/>
        <end position="709"/>
    </location>
</feature>
<dbReference type="InterPro" id="IPR013098">
    <property type="entry name" value="Ig_I-set"/>
</dbReference>
<dbReference type="InterPro" id="IPR003598">
    <property type="entry name" value="Ig_sub2"/>
</dbReference>
<accession>A0AAV2R6S6</accession>
<comment type="subcellular location">
    <subcellularLocation>
        <location evidence="1">Membrane</location>
        <topology evidence="1">Single-pass type I membrane protein</topology>
    </subcellularLocation>
</comment>
<evidence type="ECO:0000256" key="2">
    <source>
        <dbReference type="ARBA" id="ARBA00023136"/>
    </source>
</evidence>
<feature type="domain" description="Ig-like" evidence="7">
    <location>
        <begin position="135"/>
        <end position="229"/>
    </location>
</feature>
<feature type="signal peptide" evidence="6">
    <location>
        <begin position="1"/>
        <end position="20"/>
    </location>
</feature>